<dbReference type="GeneID" id="34444092"/>
<dbReference type="GO" id="GO:0006062">
    <property type="term" value="P:sorbitol catabolic process"/>
    <property type="evidence" value="ECO:0007669"/>
    <property type="project" value="TreeGrafter"/>
</dbReference>
<keyword evidence="5" id="KW-0560">Oxidoreductase</keyword>
<dbReference type="Proteomes" id="UP000179179">
    <property type="component" value="Unassembled WGS sequence"/>
</dbReference>
<dbReference type="AlphaFoldDB" id="A0A1F8AGD3"/>
<comment type="caution">
    <text evidence="6">The sequence shown here is derived from an EMBL/GenBank/DDBJ whole genome shotgun (WGS) entry which is preliminary data.</text>
</comment>
<evidence type="ECO:0000256" key="4">
    <source>
        <dbReference type="ARBA" id="ARBA00022833"/>
    </source>
</evidence>
<name>A0A1F8AGD3_9EURO</name>
<dbReference type="Gene3D" id="3.40.50.720">
    <property type="entry name" value="NAD(P)-binding Rossmann-like Domain"/>
    <property type="match status" value="1"/>
</dbReference>
<gene>
    <name evidence="6" type="ORF">ABOM_000702</name>
</gene>
<evidence type="ECO:0000256" key="2">
    <source>
        <dbReference type="ARBA" id="ARBA00008072"/>
    </source>
</evidence>
<evidence type="ECO:0000313" key="7">
    <source>
        <dbReference type="Proteomes" id="UP000179179"/>
    </source>
</evidence>
<dbReference type="GO" id="GO:0003939">
    <property type="term" value="F:L-iditol 2-dehydrogenase (NAD+) activity"/>
    <property type="evidence" value="ECO:0007669"/>
    <property type="project" value="TreeGrafter"/>
</dbReference>
<proteinExistence type="inferred from homology"/>
<dbReference type="GO" id="GO:0046872">
    <property type="term" value="F:metal ion binding"/>
    <property type="evidence" value="ECO:0007669"/>
    <property type="project" value="UniProtKB-KW"/>
</dbReference>
<dbReference type="Gene3D" id="3.90.180.10">
    <property type="entry name" value="Medium-chain alcohol dehydrogenases, catalytic domain"/>
    <property type="match status" value="2"/>
</dbReference>
<dbReference type="SUPFAM" id="SSF51735">
    <property type="entry name" value="NAD(P)-binding Rossmann-fold domains"/>
    <property type="match status" value="1"/>
</dbReference>
<comment type="cofactor">
    <cofactor evidence="1">
        <name>Zn(2+)</name>
        <dbReference type="ChEBI" id="CHEBI:29105"/>
    </cofactor>
</comment>
<dbReference type="RefSeq" id="XP_022394454.1">
    <property type="nucleotide sequence ID" value="XM_022527832.1"/>
</dbReference>
<keyword evidence="7" id="KW-1185">Reference proteome</keyword>
<keyword evidence="3" id="KW-0479">Metal-binding</keyword>
<dbReference type="SUPFAM" id="SSF50129">
    <property type="entry name" value="GroES-like"/>
    <property type="match status" value="1"/>
</dbReference>
<accession>A0A1F8AGD3</accession>
<keyword evidence="4" id="KW-0862">Zinc</keyword>
<protein>
    <recommendedName>
        <fullName evidence="8">Alcohol dehydrogenase-like C-terminal domain-containing protein</fullName>
    </recommendedName>
</protein>
<organism evidence="6 7">
    <name type="scientific">Aspergillus bombycis</name>
    <dbReference type="NCBI Taxonomy" id="109264"/>
    <lineage>
        <taxon>Eukaryota</taxon>
        <taxon>Fungi</taxon>
        <taxon>Dikarya</taxon>
        <taxon>Ascomycota</taxon>
        <taxon>Pezizomycotina</taxon>
        <taxon>Eurotiomycetes</taxon>
        <taxon>Eurotiomycetidae</taxon>
        <taxon>Eurotiales</taxon>
        <taxon>Aspergillaceae</taxon>
        <taxon>Aspergillus</taxon>
    </lineage>
</organism>
<reference evidence="6 7" key="1">
    <citation type="journal article" date="2016" name="Genome Biol. Evol.">
        <title>Draft genome sequence of an aflatoxigenic Aspergillus species, A. bombycis.</title>
        <authorList>
            <person name="Moore G.G."/>
            <person name="Mack B.M."/>
            <person name="Beltz S.B."/>
            <person name="Gilbert M.K."/>
        </authorList>
    </citation>
    <scope>NUCLEOTIDE SEQUENCE [LARGE SCALE GENOMIC DNA]</scope>
    <source>
        <strain evidence="7">NRRL 26010</strain>
    </source>
</reference>
<evidence type="ECO:0008006" key="8">
    <source>
        <dbReference type="Google" id="ProtNLM"/>
    </source>
</evidence>
<dbReference type="EMBL" id="LYCR01000002">
    <property type="protein sequence ID" value="OGM50737.1"/>
    <property type="molecule type" value="Genomic_DNA"/>
</dbReference>
<dbReference type="STRING" id="109264.A0A1F8AGD3"/>
<dbReference type="PANTHER" id="PTHR43161">
    <property type="entry name" value="SORBITOL DEHYDROGENASE"/>
    <property type="match status" value="1"/>
</dbReference>
<evidence type="ECO:0000313" key="6">
    <source>
        <dbReference type="EMBL" id="OGM50737.1"/>
    </source>
</evidence>
<evidence type="ECO:0000256" key="3">
    <source>
        <dbReference type="ARBA" id="ARBA00022723"/>
    </source>
</evidence>
<evidence type="ECO:0000256" key="1">
    <source>
        <dbReference type="ARBA" id="ARBA00001947"/>
    </source>
</evidence>
<evidence type="ECO:0000256" key="5">
    <source>
        <dbReference type="ARBA" id="ARBA00023002"/>
    </source>
</evidence>
<dbReference type="PANTHER" id="PTHR43161:SF9">
    <property type="entry name" value="SORBITOL DEHYDROGENASE"/>
    <property type="match status" value="1"/>
</dbReference>
<dbReference type="InterPro" id="IPR011032">
    <property type="entry name" value="GroES-like_sf"/>
</dbReference>
<comment type="similarity">
    <text evidence="2">Belongs to the zinc-containing alcohol dehydrogenase family.</text>
</comment>
<dbReference type="InterPro" id="IPR036291">
    <property type="entry name" value="NAD(P)-bd_dom_sf"/>
</dbReference>
<sequence>MEETNIPKDNDACVMMALGELKVEKRPVPQDPGPFDRKPCEIAESEAEWPWSLVFAVFGVNSASVVLCGDFKFAAADGFNGTLQGFFSIPEQFCYKLPANVSMAEGALIEPLAIAVMAVHSVAKMPHNVNVAVLGAGPVGLLTMAVAKALGARRILAIDIQSQRLEFAKQPDTSYGPGCYALAVDLVRQGRINLNLLITHQFSFKDASEAFKTTKAGVGPDGKMAIKTI</sequence>
<dbReference type="OrthoDB" id="4539003at2759"/>
<feature type="non-terminal residue" evidence="6">
    <location>
        <position position="229"/>
    </location>
</feature>